<evidence type="ECO:0000313" key="9">
    <source>
        <dbReference type="EMBL" id="CAB5036885.1"/>
    </source>
</evidence>
<proteinExistence type="predicted"/>
<dbReference type="GO" id="GO:0030245">
    <property type="term" value="P:cellulose catabolic process"/>
    <property type="evidence" value="ECO:0007669"/>
    <property type="project" value="UniProtKB-KW"/>
</dbReference>
<dbReference type="InterPro" id="IPR036434">
    <property type="entry name" value="Beta_cellobiohydrolase_sf"/>
</dbReference>
<keyword evidence="3" id="KW-0136">Cellulose degradation</keyword>
<keyword evidence="4" id="KW-1015">Disulfide bond</keyword>
<sequence>MTNGTQRPAIGGHSVTKSPAPSGRLRTHLIFVCLSAAFAAALVAPALSHAAVAGGRAPDPFGPRAKLYVDPSEPSARQAREWRTSRPADAALMDLIAKRPVATWFGDWNTQVGADAATLAGRARRAGAVPVVVAYNIPQRDCGSYSAGGAHSAAAYAKWIGALAAGLARGPAAVILEPDAVAGWDCLDAAGRTRRAQMLRSAITTLSRRGIAVDLDAGNSNWQSPSVMAARLRSAGVSKARGVAVNVSNFRTTSESLTYVRALRRKLPGLRAVIDTSRNGQGPAGDQWCNPAGRGLGLPPTVSPAAEPLDALLWIKTPGESDGSCNGGPAAGEWWPEQALGLAMRAAR</sequence>
<reference evidence="9" key="1">
    <citation type="submission" date="2020-05" db="EMBL/GenBank/DDBJ databases">
        <authorList>
            <person name="Chiriac C."/>
            <person name="Salcher M."/>
            <person name="Ghai R."/>
            <person name="Kavagutti S V."/>
        </authorList>
    </citation>
    <scope>NUCLEOTIDE SEQUENCE</scope>
</reference>
<dbReference type="Pfam" id="PF01341">
    <property type="entry name" value="Glyco_hydro_6"/>
    <property type="match status" value="1"/>
</dbReference>
<keyword evidence="2" id="KW-0378">Hydrolase</keyword>
<organism evidence="9">
    <name type="scientific">freshwater metagenome</name>
    <dbReference type="NCBI Taxonomy" id="449393"/>
    <lineage>
        <taxon>unclassified sequences</taxon>
        <taxon>metagenomes</taxon>
        <taxon>ecological metagenomes</taxon>
    </lineage>
</organism>
<evidence type="ECO:0000256" key="7">
    <source>
        <dbReference type="ARBA" id="ARBA00023326"/>
    </source>
</evidence>
<dbReference type="PRINTS" id="PR00733">
    <property type="entry name" value="GLHYDRLASE6"/>
</dbReference>
<dbReference type="PANTHER" id="PTHR34876:SF4">
    <property type="entry name" value="1,4-BETA-D-GLUCAN CELLOBIOHYDROLASE C-RELATED"/>
    <property type="match status" value="1"/>
</dbReference>
<evidence type="ECO:0000256" key="1">
    <source>
        <dbReference type="ARBA" id="ARBA00022729"/>
    </source>
</evidence>
<evidence type="ECO:0000256" key="3">
    <source>
        <dbReference type="ARBA" id="ARBA00023001"/>
    </source>
</evidence>
<dbReference type="Gene3D" id="3.20.20.40">
    <property type="entry name" value="1, 4-beta cellobiohydrolase"/>
    <property type="match status" value="1"/>
</dbReference>
<dbReference type="GO" id="GO:0004553">
    <property type="term" value="F:hydrolase activity, hydrolyzing O-glycosyl compounds"/>
    <property type="evidence" value="ECO:0007669"/>
    <property type="project" value="InterPro"/>
</dbReference>
<dbReference type="SUPFAM" id="SSF51989">
    <property type="entry name" value="Glycosyl hydrolases family 6, cellulases"/>
    <property type="match status" value="1"/>
</dbReference>
<keyword evidence="7" id="KW-0624">Polysaccharide degradation</keyword>
<keyword evidence="1" id="KW-0732">Signal</keyword>
<dbReference type="PIRSF" id="PIRSF001100">
    <property type="entry name" value="Beta_cellobiohydrolase"/>
    <property type="match status" value="1"/>
</dbReference>
<gene>
    <name evidence="9" type="ORF">UFOPK4175_00991</name>
</gene>
<dbReference type="InterPro" id="IPR001524">
    <property type="entry name" value="Glyco_hydro_6_CS"/>
</dbReference>
<evidence type="ECO:0000256" key="2">
    <source>
        <dbReference type="ARBA" id="ARBA00022801"/>
    </source>
</evidence>
<dbReference type="InterPro" id="IPR016288">
    <property type="entry name" value="Beta_cellobiohydrolase"/>
</dbReference>
<protein>
    <submittedName>
        <fullName evidence="9">Unannotated protein</fullName>
    </submittedName>
</protein>
<evidence type="ECO:0000256" key="4">
    <source>
        <dbReference type="ARBA" id="ARBA00023157"/>
    </source>
</evidence>
<evidence type="ECO:0000256" key="5">
    <source>
        <dbReference type="ARBA" id="ARBA00023277"/>
    </source>
</evidence>
<dbReference type="PROSITE" id="PS00655">
    <property type="entry name" value="GLYCOSYL_HYDROL_F6_1"/>
    <property type="match status" value="1"/>
</dbReference>
<keyword evidence="5" id="KW-0119">Carbohydrate metabolism</keyword>
<dbReference type="AlphaFoldDB" id="A0A6J7S6K7"/>
<keyword evidence="6" id="KW-0326">Glycosidase</keyword>
<feature type="region of interest" description="Disordered" evidence="8">
    <location>
        <begin position="1"/>
        <end position="20"/>
    </location>
</feature>
<evidence type="ECO:0000256" key="6">
    <source>
        <dbReference type="ARBA" id="ARBA00023295"/>
    </source>
</evidence>
<dbReference type="EMBL" id="CAFBPX010000187">
    <property type="protein sequence ID" value="CAB5036885.1"/>
    <property type="molecule type" value="Genomic_DNA"/>
</dbReference>
<accession>A0A6J7S6K7</accession>
<evidence type="ECO:0000256" key="8">
    <source>
        <dbReference type="SAM" id="MobiDB-lite"/>
    </source>
</evidence>
<name>A0A6J7S6K7_9ZZZZ</name>
<dbReference type="PANTHER" id="PTHR34876">
    <property type="match status" value="1"/>
</dbReference>